<evidence type="ECO:0000313" key="1">
    <source>
        <dbReference type="EMBL" id="CAH1189937.1"/>
    </source>
</evidence>
<dbReference type="Gene3D" id="1.10.101.10">
    <property type="entry name" value="PGBD-like superfamily/PGBD"/>
    <property type="match status" value="1"/>
</dbReference>
<evidence type="ECO:0008006" key="3">
    <source>
        <dbReference type="Google" id="ProtNLM"/>
    </source>
</evidence>
<evidence type="ECO:0000313" key="2">
    <source>
        <dbReference type="Proteomes" id="UP000838686"/>
    </source>
</evidence>
<comment type="caution">
    <text evidence="1">The sequence shown here is derived from an EMBL/GenBank/DDBJ whole genome shotgun (WGS) entry which is preliminary data.</text>
</comment>
<dbReference type="EMBL" id="CAKMMF010000001">
    <property type="protein sequence ID" value="CAH1189937.1"/>
    <property type="molecule type" value="Genomic_DNA"/>
</dbReference>
<dbReference type="SUPFAM" id="SSF47090">
    <property type="entry name" value="PGBD-like"/>
    <property type="match status" value="1"/>
</dbReference>
<dbReference type="SUPFAM" id="SSF55166">
    <property type="entry name" value="Hedgehog/DD-peptidase"/>
    <property type="match status" value="1"/>
</dbReference>
<gene>
    <name evidence="1" type="ORF">PAECIP111893_00035</name>
</gene>
<reference evidence="1" key="1">
    <citation type="submission" date="2022-01" db="EMBL/GenBank/DDBJ databases">
        <authorList>
            <person name="Criscuolo A."/>
        </authorList>
    </citation>
    <scope>NUCLEOTIDE SEQUENCE</scope>
    <source>
        <strain evidence="1">CIP111893</strain>
    </source>
</reference>
<proteinExistence type="predicted"/>
<sequence length="250" mass="27427">MAAGHNNVAAVGTSASNAYFTKSFLSSYSQGVSHAQVVILKDNLRTYRKSTPSDLWTGIASLSGNTSPLFDADTGANLAVFQRNEDLITDGIYGAASRNAMHRTIGLSSKGWVRVLKSAPGYMNYNDTPNGLAADAAYKLDYSWVTSTTRDTLHALGYDFYLNTGKKIEVNDASLIDGVQSPEHSTHKSGKEMDIRNNRMTAAQEKKWLELCIAHSNVKRIIFHTKHGLTSGKVVIDAHHQDHFHIHTCN</sequence>
<name>A0ABN8FTS1_9BACL</name>
<organism evidence="1 2">
    <name type="scientific">Paenibacillus plantiphilus</name>
    <dbReference type="NCBI Taxonomy" id="2905650"/>
    <lineage>
        <taxon>Bacteria</taxon>
        <taxon>Bacillati</taxon>
        <taxon>Bacillota</taxon>
        <taxon>Bacilli</taxon>
        <taxon>Bacillales</taxon>
        <taxon>Paenibacillaceae</taxon>
        <taxon>Paenibacillus</taxon>
    </lineage>
</organism>
<keyword evidence="2" id="KW-1185">Reference proteome</keyword>
<dbReference type="InterPro" id="IPR009045">
    <property type="entry name" value="Zn_M74/Hedgehog-like"/>
</dbReference>
<dbReference type="InterPro" id="IPR036365">
    <property type="entry name" value="PGBD-like_sf"/>
</dbReference>
<protein>
    <recommendedName>
        <fullName evidence="3">Penicillin-insensitive murein endopeptidase</fullName>
    </recommendedName>
</protein>
<dbReference type="RefSeq" id="WP_236338198.1">
    <property type="nucleotide sequence ID" value="NZ_CAKMMF010000001.1"/>
</dbReference>
<accession>A0ABN8FTS1</accession>
<dbReference type="InterPro" id="IPR036366">
    <property type="entry name" value="PGBDSf"/>
</dbReference>
<dbReference type="Gene3D" id="3.30.1380.10">
    <property type="match status" value="1"/>
</dbReference>
<dbReference type="Proteomes" id="UP000838686">
    <property type="component" value="Unassembled WGS sequence"/>
</dbReference>